<dbReference type="Proteomes" id="UP000290560">
    <property type="component" value="Unassembled WGS sequence"/>
</dbReference>
<evidence type="ECO:0000313" key="2">
    <source>
        <dbReference type="EMBL" id="RZR71482.1"/>
    </source>
</evidence>
<dbReference type="PANTHER" id="PTHR33223:SF6">
    <property type="entry name" value="CCHC-TYPE DOMAIN-CONTAINING PROTEIN"/>
    <property type="match status" value="1"/>
</dbReference>
<protein>
    <recommendedName>
        <fullName evidence="1">Retrotransposon gag domain-containing protein</fullName>
    </recommendedName>
</protein>
<organism evidence="2">
    <name type="scientific">Ensete ventricosum</name>
    <name type="common">Abyssinian banana</name>
    <name type="synonym">Musa ensete</name>
    <dbReference type="NCBI Taxonomy" id="4639"/>
    <lineage>
        <taxon>Eukaryota</taxon>
        <taxon>Viridiplantae</taxon>
        <taxon>Streptophyta</taxon>
        <taxon>Embryophyta</taxon>
        <taxon>Tracheophyta</taxon>
        <taxon>Spermatophyta</taxon>
        <taxon>Magnoliopsida</taxon>
        <taxon>Liliopsida</taxon>
        <taxon>Zingiberales</taxon>
        <taxon>Musaceae</taxon>
        <taxon>Ensete</taxon>
    </lineage>
</organism>
<dbReference type="AlphaFoldDB" id="A0A445MB49"/>
<feature type="domain" description="Retrotransposon gag" evidence="1">
    <location>
        <begin position="4"/>
        <end position="93"/>
    </location>
</feature>
<gene>
    <name evidence="2" type="ORF">BHM03_00005391</name>
</gene>
<dbReference type="PANTHER" id="PTHR33223">
    <property type="entry name" value="CCHC-TYPE DOMAIN-CONTAINING PROTEIN"/>
    <property type="match status" value="1"/>
</dbReference>
<name>A0A445MB49_ENSVE</name>
<dbReference type="EMBL" id="KV875538">
    <property type="protein sequence ID" value="RZR71482.1"/>
    <property type="molecule type" value="Genomic_DNA"/>
</dbReference>
<reference evidence="2" key="1">
    <citation type="journal article" date="2018" name="Data Brief">
        <title>Genome sequence data from 17 accessions of Ensete ventricosum, a staple food crop for millions in Ethiopia.</title>
        <authorList>
            <person name="Yemataw Z."/>
            <person name="Muzemil S."/>
            <person name="Ambachew D."/>
            <person name="Tripathi L."/>
            <person name="Tesfaye K."/>
            <person name="Chala A."/>
            <person name="Farbos A."/>
            <person name="O'Neill P."/>
            <person name="Moore K."/>
            <person name="Grant M."/>
            <person name="Studholme D.J."/>
        </authorList>
    </citation>
    <scope>NUCLEOTIDE SEQUENCE [LARGE SCALE GENOMIC DNA]</scope>
    <source>
        <tissue evidence="2">Leaf</tissue>
    </source>
</reference>
<dbReference type="Pfam" id="PF03732">
    <property type="entry name" value="Retrotrans_gag"/>
    <property type="match status" value="1"/>
</dbReference>
<proteinExistence type="predicted"/>
<sequence length="209" mass="24680">MVEIAVIHLDGDEIQWYNWLEYNHGALTWNQFKNALLNHFGPTEYENIVGQLIKIRQTSTIQEYQTRFEKLSDLAHDWTDRQLLGTFIEGLKPEIKGEVKARQPYTVAAAISFARIQENRLNQDTWRMRTIPRLMAYKPPSIPSHPSLPKKLTKEELRDRSTKGLCWHCDEPWSRDNRCKKGHLLLIEPIEDMEEKVQEHEEEVTDEEQ</sequence>
<dbReference type="InterPro" id="IPR005162">
    <property type="entry name" value="Retrotrans_gag_dom"/>
</dbReference>
<evidence type="ECO:0000259" key="1">
    <source>
        <dbReference type="Pfam" id="PF03732"/>
    </source>
</evidence>
<accession>A0A445MB49</accession>